<keyword evidence="13" id="KW-1185">Reference proteome</keyword>
<proteinExistence type="inferred from homology"/>
<evidence type="ECO:0000256" key="3">
    <source>
        <dbReference type="ARBA" id="ARBA00022723"/>
    </source>
</evidence>
<dbReference type="RefSeq" id="WP_035344548.1">
    <property type="nucleotide sequence ID" value="NZ_LT615367.1"/>
</dbReference>
<keyword evidence="1" id="KW-0813">Transport</keyword>
<evidence type="ECO:0000256" key="9">
    <source>
        <dbReference type="ARBA" id="ARBA00046130"/>
    </source>
</evidence>
<dbReference type="GO" id="GO:0046872">
    <property type="term" value="F:metal ion binding"/>
    <property type="evidence" value="ECO:0007669"/>
    <property type="project" value="UniProtKB-KW"/>
</dbReference>
<gene>
    <name evidence="12" type="primary">bfd</name>
    <name evidence="12" type="ORF">DAQ1742_04054</name>
</gene>
<accession>A0A375AFF1</accession>
<evidence type="ECO:0000256" key="8">
    <source>
        <dbReference type="ARBA" id="ARBA00039386"/>
    </source>
</evidence>
<evidence type="ECO:0000256" key="10">
    <source>
        <dbReference type="ARBA" id="ARBA00046332"/>
    </source>
</evidence>
<dbReference type="EMBL" id="LT615367">
    <property type="protein sequence ID" value="SLM64822.1"/>
    <property type="molecule type" value="Genomic_DNA"/>
</dbReference>
<dbReference type="NCBIfam" id="NF007803">
    <property type="entry name" value="PRK10509.1"/>
    <property type="match status" value="1"/>
</dbReference>
<comment type="cofactor">
    <cofactor evidence="7">
        <name>[2Fe-2S] cluster</name>
        <dbReference type="ChEBI" id="CHEBI:190135"/>
    </cofactor>
</comment>
<dbReference type="InterPro" id="IPR052371">
    <property type="entry name" value="BFD-associated_ferredoxin"/>
</dbReference>
<dbReference type="Gene3D" id="1.10.10.1100">
    <property type="entry name" value="BFD-like [2Fe-2S]-binding domain"/>
    <property type="match status" value="1"/>
</dbReference>
<evidence type="ECO:0000313" key="12">
    <source>
        <dbReference type="EMBL" id="SLM64822.1"/>
    </source>
</evidence>
<evidence type="ECO:0000256" key="1">
    <source>
        <dbReference type="ARBA" id="ARBA00022448"/>
    </source>
</evidence>
<name>A0A375AFF1_9GAMM</name>
<dbReference type="PANTHER" id="PTHR37424:SF1">
    <property type="entry name" value="BACTERIOFERRITIN-ASSOCIATED FERREDOXIN"/>
    <property type="match status" value="1"/>
</dbReference>
<dbReference type="AlphaFoldDB" id="A0A375AFF1"/>
<keyword evidence="2" id="KW-0001">2Fe-2S</keyword>
<keyword evidence="3" id="KW-0479">Metal-binding</keyword>
<feature type="domain" description="BFD-like [2Fe-2S]-binding" evidence="11">
    <location>
        <begin position="2"/>
        <end position="51"/>
    </location>
</feature>
<organism evidence="12 13">
    <name type="scientific">Dickeya aquatica</name>
    <dbReference type="NCBI Taxonomy" id="1401087"/>
    <lineage>
        <taxon>Bacteria</taxon>
        <taxon>Pseudomonadati</taxon>
        <taxon>Pseudomonadota</taxon>
        <taxon>Gammaproteobacteria</taxon>
        <taxon>Enterobacterales</taxon>
        <taxon>Pectobacteriaceae</taxon>
        <taxon>Dickeya</taxon>
    </lineage>
</organism>
<dbReference type="Pfam" id="PF04324">
    <property type="entry name" value="Fer2_BFD"/>
    <property type="match status" value="1"/>
</dbReference>
<dbReference type="Proteomes" id="UP000294820">
    <property type="component" value="Chromosome 1"/>
</dbReference>
<dbReference type="InterPro" id="IPR007419">
    <property type="entry name" value="BFD-like_2Fe2S-bd_dom"/>
</dbReference>
<evidence type="ECO:0000256" key="2">
    <source>
        <dbReference type="ARBA" id="ARBA00022714"/>
    </source>
</evidence>
<dbReference type="InterPro" id="IPR041854">
    <property type="entry name" value="BFD-like_2Fe2S-bd_dom_sf"/>
</dbReference>
<dbReference type="PANTHER" id="PTHR37424">
    <property type="entry name" value="BACTERIOFERRITIN-ASSOCIATED FERREDOXIN"/>
    <property type="match status" value="1"/>
</dbReference>
<comment type="similarity">
    <text evidence="10">Belongs to the Bfd family.</text>
</comment>
<evidence type="ECO:0000256" key="6">
    <source>
        <dbReference type="ARBA" id="ARBA00023014"/>
    </source>
</evidence>
<evidence type="ECO:0000256" key="5">
    <source>
        <dbReference type="ARBA" id="ARBA00023004"/>
    </source>
</evidence>
<keyword evidence="6" id="KW-0411">Iron-sulfur</keyword>
<keyword evidence="4" id="KW-0249">Electron transport</keyword>
<evidence type="ECO:0000313" key="13">
    <source>
        <dbReference type="Proteomes" id="UP000294820"/>
    </source>
</evidence>
<evidence type="ECO:0000256" key="7">
    <source>
        <dbReference type="ARBA" id="ARBA00034078"/>
    </source>
</evidence>
<keyword evidence="5" id="KW-0408">Iron</keyword>
<sequence length="64" mass="7331">MYICLCNAISDKVIRQVVRQHRTVSLKQLKQFIPVGTECGKCLRQARLIIDDEMTKNAQLNQVA</sequence>
<reference evidence="12 13" key="1">
    <citation type="submission" date="2016-09" db="EMBL/GenBank/DDBJ databases">
        <authorList>
            <person name="Reverchon S."/>
            <person name="Nasser W."/>
            <person name="Leonard S."/>
            <person name="Brochier C."/>
            <person name="Duprey A."/>
        </authorList>
    </citation>
    <scope>NUCLEOTIDE SEQUENCE [LARGE SCALE GENOMIC DNA]</scope>
    <source>
        <strain evidence="12 13">174/2</strain>
    </source>
</reference>
<protein>
    <recommendedName>
        <fullName evidence="8">Bacterioferritin-associated ferredoxin</fullName>
    </recommendedName>
</protein>
<dbReference type="KEGG" id="daq:DAQ1742_04054"/>
<evidence type="ECO:0000256" key="4">
    <source>
        <dbReference type="ARBA" id="ARBA00022982"/>
    </source>
</evidence>
<comment type="function">
    <text evidence="9">Required for mobilization of iron from the bacterioferritin (BFR) complex.</text>
</comment>
<dbReference type="GO" id="GO:0051537">
    <property type="term" value="F:2 iron, 2 sulfur cluster binding"/>
    <property type="evidence" value="ECO:0007669"/>
    <property type="project" value="UniProtKB-KW"/>
</dbReference>
<evidence type="ECO:0000259" key="11">
    <source>
        <dbReference type="Pfam" id="PF04324"/>
    </source>
</evidence>